<keyword evidence="2" id="KW-1185">Reference proteome</keyword>
<dbReference type="OrthoDB" id="786827at2759"/>
<dbReference type="Gene3D" id="3.10.450.50">
    <property type="match status" value="1"/>
</dbReference>
<sequence>MAATLRFPSPSLGPVRRKDSFASPVLHCLLPVTAGTRPSRFERRFGPLSSRKWETHLRTRCQKPTQDVQEPFPPSRLTHLVQDFYDRLNKKDIGKLDELMDSNCLFEDMAFPRPFQKEEAHLFLKQLSTAMGQNVKFCIDDVYEEGKTNAGVRWHLEWKKRAIPLTKGCSFFYCSENADRLLIKKACVFIEPSVKPGAVVLEILKNITSFFDKYPKLAIWFLEKPHALFTYMLKAYKIFLEPFILPLLVYYTHLWTYAARLLSLVLNLVQNVLKPLM</sequence>
<evidence type="ECO:0008006" key="3">
    <source>
        <dbReference type="Google" id="ProtNLM"/>
    </source>
</evidence>
<comment type="caution">
    <text evidence="1">The sequence shown here is derived from an EMBL/GenBank/DDBJ whole genome shotgun (WGS) entry which is preliminary data.</text>
</comment>
<dbReference type="EMBL" id="JADCNL010000509">
    <property type="protein sequence ID" value="KAG0447091.1"/>
    <property type="molecule type" value="Genomic_DNA"/>
</dbReference>
<dbReference type="PANTHER" id="PTHR33698:SF1">
    <property type="entry name" value="NUCLEAR TRANSPORT FACTOR 2 (NTF2) FAMILY PROTEIN"/>
    <property type="match status" value="1"/>
</dbReference>
<proteinExistence type="predicted"/>
<dbReference type="InterPro" id="IPR032710">
    <property type="entry name" value="NTF2-like_dom_sf"/>
</dbReference>
<dbReference type="PANTHER" id="PTHR33698">
    <property type="entry name" value="NUCLEAR TRANSPORT FACTOR 2 (NTF2)-LIKE PROTEIN"/>
    <property type="match status" value="1"/>
</dbReference>
<gene>
    <name evidence="1" type="ORF">HPP92_028537</name>
</gene>
<evidence type="ECO:0000313" key="1">
    <source>
        <dbReference type="EMBL" id="KAG0447091.1"/>
    </source>
</evidence>
<organism evidence="1 2">
    <name type="scientific">Vanilla planifolia</name>
    <name type="common">Vanilla</name>
    <dbReference type="NCBI Taxonomy" id="51239"/>
    <lineage>
        <taxon>Eukaryota</taxon>
        <taxon>Viridiplantae</taxon>
        <taxon>Streptophyta</taxon>
        <taxon>Embryophyta</taxon>
        <taxon>Tracheophyta</taxon>
        <taxon>Spermatophyta</taxon>
        <taxon>Magnoliopsida</taxon>
        <taxon>Liliopsida</taxon>
        <taxon>Asparagales</taxon>
        <taxon>Orchidaceae</taxon>
        <taxon>Vanilloideae</taxon>
        <taxon>Vanilleae</taxon>
        <taxon>Vanilla</taxon>
    </lineage>
</organism>
<protein>
    <recommendedName>
        <fullName evidence="3">SnoaL-like domain-containing protein</fullName>
    </recommendedName>
</protein>
<dbReference type="AlphaFoldDB" id="A0A835P7S8"/>
<dbReference type="Proteomes" id="UP000636800">
    <property type="component" value="Unassembled WGS sequence"/>
</dbReference>
<evidence type="ECO:0000313" key="2">
    <source>
        <dbReference type="Proteomes" id="UP000636800"/>
    </source>
</evidence>
<name>A0A835P7S8_VANPL</name>
<reference evidence="1 2" key="1">
    <citation type="journal article" date="2020" name="Nat. Food">
        <title>A phased Vanilla planifolia genome enables genetic improvement of flavour and production.</title>
        <authorList>
            <person name="Hasing T."/>
            <person name="Tang H."/>
            <person name="Brym M."/>
            <person name="Khazi F."/>
            <person name="Huang T."/>
            <person name="Chambers A.H."/>
        </authorList>
    </citation>
    <scope>NUCLEOTIDE SEQUENCE [LARGE SCALE GENOMIC DNA]</scope>
    <source>
        <tissue evidence="1">Leaf</tissue>
    </source>
</reference>
<accession>A0A835P7S8</accession>
<dbReference type="SUPFAM" id="SSF54427">
    <property type="entry name" value="NTF2-like"/>
    <property type="match status" value="1"/>
</dbReference>